<evidence type="ECO:0000313" key="2">
    <source>
        <dbReference type="Proteomes" id="UP000018853"/>
    </source>
</evidence>
<reference evidence="1 2" key="1">
    <citation type="submission" date="2013-12" db="EMBL/GenBank/DDBJ databases">
        <title>A Varibaculum cambriense genome reconstructed from a premature infant gut community with otherwise low bacterial novelty that shifts toward anaerobic metabolism during the third week of life.</title>
        <authorList>
            <person name="Brown C.T."/>
            <person name="Sharon I."/>
            <person name="Thomas B.C."/>
            <person name="Castelle C.J."/>
            <person name="Morowitz M.J."/>
            <person name="Banfield J.F."/>
        </authorList>
    </citation>
    <scope>NUCLEOTIDE SEQUENCE [LARGE SCALE GENOMIC DNA]</scope>
    <source>
        <strain evidence="2">DORA_A_5_14_21</strain>
    </source>
</reference>
<feature type="non-terminal residue" evidence="1">
    <location>
        <position position="1"/>
    </location>
</feature>
<protein>
    <submittedName>
        <fullName evidence="1">Uncharacterized protein</fullName>
    </submittedName>
</protein>
<organism evidence="1 2">
    <name type="scientific">Escherichia coli DORA_A_5_14_21</name>
    <dbReference type="NCBI Taxonomy" id="1403943"/>
    <lineage>
        <taxon>Bacteria</taxon>
        <taxon>Pseudomonadati</taxon>
        <taxon>Pseudomonadota</taxon>
        <taxon>Gammaproteobacteria</taxon>
        <taxon>Enterobacterales</taxon>
        <taxon>Enterobacteriaceae</taxon>
        <taxon>Escherichia</taxon>
    </lineage>
</organism>
<dbReference type="EMBL" id="AZLZ01002383">
    <property type="protein sequence ID" value="ETJ15827.1"/>
    <property type="molecule type" value="Genomic_DNA"/>
</dbReference>
<name>W1WCB1_ECOLX</name>
<gene>
    <name evidence="1" type="ORF">Q609_ECAC02383G0001</name>
</gene>
<dbReference type="AlphaFoldDB" id="W1WCB1"/>
<evidence type="ECO:0000313" key="1">
    <source>
        <dbReference type="EMBL" id="ETJ15827.1"/>
    </source>
</evidence>
<proteinExistence type="predicted"/>
<sequence>RDRRLPTEYLTGDIMVVKILSRGELIKKSIGEEEKRGQQQ</sequence>
<comment type="caution">
    <text evidence="1">The sequence shown here is derived from an EMBL/GenBank/DDBJ whole genome shotgun (WGS) entry which is preliminary data.</text>
</comment>
<dbReference type="Proteomes" id="UP000018853">
    <property type="component" value="Unassembled WGS sequence"/>
</dbReference>
<accession>W1WCB1</accession>